<feature type="domain" description="PKD" evidence="6">
    <location>
        <begin position="968"/>
        <end position="1002"/>
    </location>
</feature>
<feature type="domain" description="PKD" evidence="6">
    <location>
        <begin position="93"/>
        <end position="180"/>
    </location>
</feature>
<feature type="domain" description="PKD" evidence="6">
    <location>
        <begin position="1189"/>
        <end position="1268"/>
    </location>
</feature>
<dbReference type="NCBIfam" id="TIGR04131">
    <property type="entry name" value="Bac_Flav_CTERM"/>
    <property type="match status" value="1"/>
</dbReference>
<comment type="subcellular location">
    <subcellularLocation>
        <location evidence="1">Membrane</location>
        <topology evidence="1">Multi-pass membrane protein</topology>
    </subcellularLocation>
</comment>
<evidence type="ECO:0000256" key="3">
    <source>
        <dbReference type="ARBA" id="ARBA00022737"/>
    </source>
</evidence>
<reference evidence="7 8" key="2">
    <citation type="journal article" date="2010" name="Stand. Genomic Sci.">
        <title>Complete genome sequence of Chitinophaga pinensis type strain (UQM 2034).</title>
        <authorList>
            <person name="Glavina Del Rio T."/>
            <person name="Abt B."/>
            <person name="Spring S."/>
            <person name="Lapidus A."/>
            <person name="Nolan M."/>
            <person name="Tice H."/>
            <person name="Copeland A."/>
            <person name="Cheng J.F."/>
            <person name="Chen F."/>
            <person name="Bruce D."/>
            <person name="Goodwin L."/>
            <person name="Pitluck S."/>
            <person name="Ivanova N."/>
            <person name="Mavromatis K."/>
            <person name="Mikhailova N."/>
            <person name="Pati A."/>
            <person name="Chen A."/>
            <person name="Palaniappan K."/>
            <person name="Land M."/>
            <person name="Hauser L."/>
            <person name="Chang Y.J."/>
            <person name="Jeffries C.D."/>
            <person name="Chain P."/>
            <person name="Saunders E."/>
            <person name="Detter J.C."/>
            <person name="Brettin T."/>
            <person name="Rohde M."/>
            <person name="Goker M."/>
            <person name="Bristow J."/>
            <person name="Eisen J.A."/>
            <person name="Markowitz V."/>
            <person name="Hugenholtz P."/>
            <person name="Kyrpides N.C."/>
            <person name="Klenk H.P."/>
            <person name="Lucas S."/>
        </authorList>
    </citation>
    <scope>NUCLEOTIDE SEQUENCE [LARGE SCALE GENOMIC DNA]</scope>
    <source>
        <strain evidence="8">ATCC 43595 / DSM 2588 / LMG 13176 / NBRC 15968 / NCIMB 11800 / UQM 2034</strain>
    </source>
</reference>
<feature type="domain" description="PKD" evidence="6">
    <location>
        <begin position="197"/>
        <end position="256"/>
    </location>
</feature>
<name>A0A979G6Y2_CHIPD</name>
<dbReference type="Pfam" id="PF13585">
    <property type="entry name" value="CHU_C"/>
    <property type="match status" value="1"/>
</dbReference>
<dbReference type="CDD" id="cd00146">
    <property type="entry name" value="PKD"/>
    <property type="match status" value="11"/>
</dbReference>
<keyword evidence="3" id="KW-0677">Repeat</keyword>
<feature type="domain" description="PKD" evidence="6">
    <location>
        <begin position="365"/>
        <end position="427"/>
    </location>
</feature>
<dbReference type="PANTHER" id="PTHR46730:SF1">
    <property type="entry name" value="PLAT DOMAIN-CONTAINING PROTEIN"/>
    <property type="match status" value="1"/>
</dbReference>
<organism evidence="7 8">
    <name type="scientific">Chitinophaga pinensis (strain ATCC 43595 / DSM 2588 / LMG 13176 / NBRC 15968 / NCIMB 11800 / UQM 2034)</name>
    <dbReference type="NCBI Taxonomy" id="485918"/>
    <lineage>
        <taxon>Bacteria</taxon>
        <taxon>Pseudomonadati</taxon>
        <taxon>Bacteroidota</taxon>
        <taxon>Chitinophagia</taxon>
        <taxon>Chitinophagales</taxon>
        <taxon>Chitinophagaceae</taxon>
        <taxon>Chitinophaga</taxon>
    </lineage>
</organism>
<dbReference type="Gene3D" id="2.60.40.10">
    <property type="entry name" value="Immunoglobulins"/>
    <property type="match status" value="13"/>
</dbReference>
<dbReference type="KEGG" id="cpi:Cpin_4412"/>
<dbReference type="InterPro" id="IPR013783">
    <property type="entry name" value="Ig-like_fold"/>
</dbReference>
<evidence type="ECO:0000313" key="7">
    <source>
        <dbReference type="EMBL" id="ACU61858.1"/>
    </source>
</evidence>
<keyword evidence="4" id="KW-1133">Transmembrane helix</keyword>
<evidence type="ECO:0000256" key="4">
    <source>
        <dbReference type="ARBA" id="ARBA00022989"/>
    </source>
</evidence>
<dbReference type="InterPro" id="IPR026341">
    <property type="entry name" value="T9SS_type_B"/>
</dbReference>
<feature type="domain" description="PKD" evidence="6">
    <location>
        <begin position="423"/>
        <end position="492"/>
    </location>
</feature>
<keyword evidence="5" id="KW-0472">Membrane</keyword>
<accession>A0A979G6Y2</accession>
<feature type="domain" description="PKD" evidence="6">
    <location>
        <begin position="540"/>
        <end position="591"/>
    </location>
</feature>
<dbReference type="SUPFAM" id="SSF49299">
    <property type="entry name" value="PKD domain"/>
    <property type="match status" value="12"/>
</dbReference>
<keyword evidence="2" id="KW-0812">Transmembrane</keyword>
<dbReference type="GO" id="GO:0006816">
    <property type="term" value="P:calcium ion transport"/>
    <property type="evidence" value="ECO:0007669"/>
    <property type="project" value="TreeGrafter"/>
</dbReference>
<sequence length="1602" mass="173423">MLLLSVPLCAQVNADFTPSKSSDCESLITKFNDNSGGDPVSWQWNLGNGFTSSEQSPSASYTTPGTYQVTLTVKNAAGNTSSVTKSVTVWAKPLPDFTVSPAKGCIPLDVTFTDKSNPVSGTISAYTWDFGDGATGSGSHPVHTYNNVLSPTVTLTITTSNGCTASKQLNNIVNVSDALTANFNVSDKFLCTAPGALTITNSSTGPGNLSYKWDFGDGGTSASANPGTHNYTTKGVYKVKLTVTSDKGCISTKTSDDINVANFKTDFTLPASICDNNTATFTANTTPQTNSITWSVDKGYIYDYDATAAYYPAGAGTVKVSMTADYDKCHQTITKDYVVKASPKAEFVTSQAAICDVPATIKLTNQSTDASIWAWDFGDGQISTLQNPTVVYNTLGYFNIKLTASNANGCASYVAHQVNVVKPEVRVYTSVPNGCVGLTPSFSSSISTGDAIVSYEWDFGDGTPKSTDPTPSHTYTREGTFPVNLTYVTSNGCKGTVPLTSYLVIEIYKKPVPDFSSPEAPQICGNNWVHFNGTSDVASTWTWNFGDGTIAEHSVQNVTHSYREPGTYTVKLTVSNNGCYETVTKTAYITAVNPFPRFSRQNIDCENRTTASFDEHSLGTINSWKWSWGDGKENTYTTKTSPVKHKYDKTGDYLVKLTVTDGTCTSTDSMIASILAPTPITITADKSTLCTNESLMANVTSIDTKLYELNYTWSSSDGKSYYGTFNTIFQNLAPGKDTIRFIAYNRQYCIDTSNSVVVNVHGPMAKFRSPTTPECRGTELTFTDQTDVSKGKAIKTWSWDFGGDNATKVFSAPPFKYTYNRSGYYFPRLTVTDLDGCTSTFTGDYLQVNGPNADFVPSASLIPPGGDVYFYNYTTETGGNASYQWDFGDNTTSTDVNPYKNYPNKGLYTVNLLVKDNNGCSDSAQKQIKVSSVSAGFTATTTFVNNSGCPPVIASFTNTSVNYISSYWDFGDGSFSTIPNPSHTYTYAGKYKVTLKVMGDAGTEDQYEQELEVKGPYATIATSSNGGCLTKEIEFRVSATAAVNFAWDFTDGFVMETTDSIIKHTFKEPGIYKPRLILSDQSGCKGTAFLDEPIVIDNLKIELASTPAYVCDEGWVAFTPKFNSYSIDTLKTTAKYKWTYDGTMRSEKDTTAAPRFYLDKIQAYNFTLTTTTAYGCVQTVSKTVHAYPKPVVSISGPLQGCQDAPVTFNGTVTKVSDVSWRWAFGNGNSSEVQQAADQTYTKTGPTEVVLTVISQDGCSDTARHNINILPKPAVTTTATSTVVCLGNTSTLTATGGVTYQWSPAGELSNPQAASPVAMPTQSTDYQVTVTDANNCSNTGDISIRVALPFTIQATPDTAICLGHVLPLWVGGADHYVWQGEGLDNVNTAAPRATLTALGDYTYQVTGYDADGCFTHDTSLVVSVHPTPTINAGADRVVMAGTPVRLSGEGSADIVQWNWSPPEYLNCTTCATPEALPNLSTNYMVEVENSFGCKATDDVFVKVTCDQGAIFLPNAFTPNRDGKNEWFYPKGRGVKEVKWMRIYDRWGSLVFERNHFPINSSTAGWDGTWKNQIAPIGTYVYALETMCEDGTTFLFRGVVTVVR</sequence>
<dbReference type="Proteomes" id="UP000002215">
    <property type="component" value="Chromosome"/>
</dbReference>
<dbReference type="GO" id="GO:0005261">
    <property type="term" value="F:monoatomic cation channel activity"/>
    <property type="evidence" value="ECO:0007669"/>
    <property type="project" value="TreeGrafter"/>
</dbReference>
<protein>
    <submittedName>
        <fullName evidence="7">PKD domain containing protein</fullName>
    </submittedName>
</protein>
<evidence type="ECO:0000256" key="1">
    <source>
        <dbReference type="ARBA" id="ARBA00004141"/>
    </source>
</evidence>
<dbReference type="InterPro" id="IPR022409">
    <property type="entry name" value="PKD/Chitinase_dom"/>
</dbReference>
<gene>
    <name evidence="7" type="ordered locus">Cpin_4412</name>
</gene>
<dbReference type="GO" id="GO:0005886">
    <property type="term" value="C:plasma membrane"/>
    <property type="evidence" value="ECO:0007669"/>
    <property type="project" value="TreeGrafter"/>
</dbReference>
<feature type="domain" description="PKD" evidence="6">
    <location>
        <begin position="786"/>
        <end position="842"/>
    </location>
</feature>
<dbReference type="InterPro" id="IPR035986">
    <property type="entry name" value="PKD_dom_sf"/>
</dbReference>
<dbReference type="SMART" id="SM00089">
    <property type="entry name" value="PKD"/>
    <property type="match status" value="13"/>
</dbReference>
<evidence type="ECO:0000313" key="8">
    <source>
        <dbReference type="Proteomes" id="UP000002215"/>
    </source>
</evidence>
<proteinExistence type="predicted"/>
<reference evidence="8" key="1">
    <citation type="submission" date="2009-08" db="EMBL/GenBank/DDBJ databases">
        <title>The complete genome of Chitinophaga pinensis DSM 2588.</title>
        <authorList>
            <consortium name="US DOE Joint Genome Institute (JGI-PGF)"/>
            <person name="Lucas S."/>
            <person name="Copeland A."/>
            <person name="Lapidus A."/>
            <person name="Glavina del Rio T."/>
            <person name="Dalin E."/>
            <person name="Tice H."/>
            <person name="Bruce D."/>
            <person name="Goodwin L."/>
            <person name="Pitluck S."/>
            <person name="Kyrpides N."/>
            <person name="Mavromatis K."/>
            <person name="Ivanova N."/>
            <person name="Mikhailova N."/>
            <person name="Sims D."/>
            <person name="Meinche L."/>
            <person name="Brettin T."/>
            <person name="Detter J.C."/>
            <person name="Han C."/>
            <person name="Larimer F."/>
            <person name="Land M."/>
            <person name="Hauser L."/>
            <person name="Markowitz V."/>
            <person name="Cheng J.-F."/>
            <person name="Hugenholtz P."/>
            <person name="Woyke T."/>
            <person name="Wu D."/>
            <person name="Spring S."/>
            <person name="Klenk H.-P."/>
            <person name="Eisen J.A."/>
        </authorList>
    </citation>
    <scope>NUCLEOTIDE SEQUENCE [LARGE SCALE GENOMIC DNA]</scope>
    <source>
        <strain evidence="8">ATCC 43595 / DSM 2588 / LMG 13176 / NBRC 15968 / NCIMB 11800 / UQM 2034</strain>
    </source>
</reference>
<feature type="domain" description="PKD" evidence="6">
    <location>
        <begin position="875"/>
        <end position="937"/>
    </location>
</feature>
<feature type="domain" description="PKD" evidence="6">
    <location>
        <begin position="12"/>
        <end position="89"/>
    </location>
</feature>
<evidence type="ECO:0000256" key="5">
    <source>
        <dbReference type="ARBA" id="ARBA00023136"/>
    </source>
</evidence>
<dbReference type="Pfam" id="PF18911">
    <property type="entry name" value="PKD_4"/>
    <property type="match status" value="12"/>
</dbReference>
<evidence type="ECO:0000259" key="6">
    <source>
        <dbReference type="PROSITE" id="PS50093"/>
    </source>
</evidence>
<dbReference type="EMBL" id="CP001699">
    <property type="protein sequence ID" value="ACU61858.1"/>
    <property type="molecule type" value="Genomic_DNA"/>
</dbReference>
<evidence type="ECO:0000256" key="2">
    <source>
        <dbReference type="ARBA" id="ARBA00022692"/>
    </source>
</evidence>
<feature type="domain" description="PKD" evidence="6">
    <location>
        <begin position="610"/>
        <end position="661"/>
    </location>
</feature>
<feature type="domain" description="PKD" evidence="6">
    <location>
        <begin position="1043"/>
        <end position="1083"/>
    </location>
</feature>
<dbReference type="PROSITE" id="PS50093">
    <property type="entry name" value="PKD"/>
    <property type="match status" value="12"/>
</dbReference>
<dbReference type="PANTHER" id="PTHR46730">
    <property type="entry name" value="POLYCYSTIN-1"/>
    <property type="match status" value="1"/>
</dbReference>
<dbReference type="InterPro" id="IPR000601">
    <property type="entry name" value="PKD_dom"/>
</dbReference>